<dbReference type="InterPro" id="IPR036063">
    <property type="entry name" value="Smr_dom_sf"/>
</dbReference>
<dbReference type="OrthoDB" id="3231855at2759"/>
<dbReference type="InParanoid" id="A0A1Q3BMN3"/>
<dbReference type="Pfam" id="PF08590">
    <property type="entry name" value="DUF1771"/>
    <property type="match status" value="1"/>
</dbReference>
<name>A0A1Q3BMN3_CEPFO</name>
<dbReference type="AlphaFoldDB" id="A0A1Q3BMN3"/>
<evidence type="ECO:0000256" key="1">
    <source>
        <dbReference type="SAM" id="MobiDB-lite"/>
    </source>
</evidence>
<dbReference type="SUPFAM" id="SSF160443">
    <property type="entry name" value="SMR domain-like"/>
    <property type="match status" value="1"/>
</dbReference>
<dbReference type="FunCoup" id="A0A1Q3BMN3">
    <property type="interactions" value="1461"/>
</dbReference>
<dbReference type="PANTHER" id="PTHR47812:SF2">
    <property type="entry name" value="SMR (SMALL MUTS RELATED) DOMAIN-CONTAINING PROTEIN"/>
    <property type="match status" value="1"/>
</dbReference>
<evidence type="ECO:0000259" key="2">
    <source>
        <dbReference type="PROSITE" id="PS50828"/>
    </source>
</evidence>
<gene>
    <name evidence="3" type="ORF">CFOL_v3_12603</name>
</gene>
<protein>
    <submittedName>
        <fullName evidence="3">Smr domain-containing protein/DUF1771 domain-containing protein</fullName>
    </submittedName>
</protein>
<comment type="caution">
    <text evidence="3">The sequence shown here is derived from an EMBL/GenBank/DDBJ whole genome shotgun (WGS) entry which is preliminary data.</text>
</comment>
<organism evidence="3 4">
    <name type="scientific">Cephalotus follicularis</name>
    <name type="common">Albany pitcher plant</name>
    <dbReference type="NCBI Taxonomy" id="3775"/>
    <lineage>
        <taxon>Eukaryota</taxon>
        <taxon>Viridiplantae</taxon>
        <taxon>Streptophyta</taxon>
        <taxon>Embryophyta</taxon>
        <taxon>Tracheophyta</taxon>
        <taxon>Spermatophyta</taxon>
        <taxon>Magnoliopsida</taxon>
        <taxon>eudicotyledons</taxon>
        <taxon>Gunneridae</taxon>
        <taxon>Pentapetalae</taxon>
        <taxon>rosids</taxon>
        <taxon>fabids</taxon>
        <taxon>Oxalidales</taxon>
        <taxon>Cephalotaceae</taxon>
        <taxon>Cephalotus</taxon>
    </lineage>
</organism>
<reference evidence="4" key="1">
    <citation type="submission" date="2016-04" db="EMBL/GenBank/DDBJ databases">
        <title>Cephalotus genome sequencing.</title>
        <authorList>
            <person name="Fukushima K."/>
            <person name="Hasebe M."/>
            <person name="Fang X."/>
        </authorList>
    </citation>
    <scope>NUCLEOTIDE SEQUENCE [LARGE SCALE GENOMIC DNA]</scope>
    <source>
        <strain evidence="4">cv. St1</strain>
    </source>
</reference>
<accession>A0A1Q3BMN3</accession>
<evidence type="ECO:0000313" key="4">
    <source>
        <dbReference type="Proteomes" id="UP000187406"/>
    </source>
</evidence>
<dbReference type="EMBL" id="BDDD01000686">
    <property type="protein sequence ID" value="GAV69102.1"/>
    <property type="molecule type" value="Genomic_DNA"/>
</dbReference>
<proteinExistence type="predicted"/>
<dbReference type="Gene3D" id="3.30.1370.110">
    <property type="match status" value="1"/>
</dbReference>
<dbReference type="SMART" id="SM00463">
    <property type="entry name" value="SMR"/>
    <property type="match status" value="1"/>
</dbReference>
<dbReference type="STRING" id="3775.A0A1Q3BMN3"/>
<dbReference type="Proteomes" id="UP000187406">
    <property type="component" value="Unassembled WGS sequence"/>
</dbReference>
<dbReference type="PROSITE" id="PS50828">
    <property type="entry name" value="SMR"/>
    <property type="match status" value="1"/>
</dbReference>
<evidence type="ECO:0000313" key="3">
    <source>
        <dbReference type="EMBL" id="GAV69102.1"/>
    </source>
</evidence>
<keyword evidence="4" id="KW-1185">Reference proteome</keyword>
<dbReference type="PANTHER" id="PTHR47812">
    <property type="entry name" value="SMR (SMALL MUTS RELATED) DOMAIN-CONTAINING PROTEIN"/>
    <property type="match status" value="1"/>
</dbReference>
<dbReference type="SMART" id="SM01162">
    <property type="entry name" value="DUF1771"/>
    <property type="match status" value="1"/>
</dbReference>
<feature type="region of interest" description="Disordered" evidence="1">
    <location>
        <begin position="1"/>
        <end position="42"/>
    </location>
</feature>
<dbReference type="InterPro" id="IPR013899">
    <property type="entry name" value="DUF1771"/>
</dbReference>
<feature type="domain" description="Smr" evidence="2">
    <location>
        <begin position="299"/>
        <end position="416"/>
    </location>
</feature>
<dbReference type="InterPro" id="IPR002625">
    <property type="entry name" value="Smr_dom"/>
</dbReference>
<sequence>MSRDKAKSSGWAAFDLKQRQKQGLEPQVDKDPYPPMTSSLATLHGCQNSRGFHDTSARSFLSVLRPSVECPTLTGNKDSEKPVEVGDSNGKRGIKVVEENNYDLVFKSLKELHSWADNSLIDDVMATVDDNADKASRLLEAMLFTESTEENKKTIISEQISTTGECNKKTDKNAQLGNYTDNHTLSPLEYGLRYSNNDLKEICASSGKTHATDMSVPVEPEWVEDDVYFTHRKDAIRMMRSASQLSRAASNAFLRGDRLSAQKYSLKAREEWLSAERLNAKAAEEILSIRNCNNGMWKLDLHGLHAAEAAEALREHLHKIETHIPIYRSISPNRVQTQNRILRSSSLESFSCIETEKLDKQQTTFRQQPTSLQVITGVGNHSRGEAALPAAVRNFLAENGYRFDEPRPGVFLVRPKFRRK</sequence>